<dbReference type="Pfam" id="PF07645">
    <property type="entry name" value="EGF_CA"/>
    <property type="match status" value="3"/>
</dbReference>
<dbReference type="GO" id="GO:0071944">
    <property type="term" value="C:cell periphery"/>
    <property type="evidence" value="ECO:0007669"/>
    <property type="project" value="UniProtKB-ARBA"/>
</dbReference>
<keyword evidence="5" id="KW-0732">Signal</keyword>
<dbReference type="Proteomes" id="UP000014760">
    <property type="component" value="Unassembled WGS sequence"/>
</dbReference>
<comment type="subcellular location">
    <subcellularLocation>
        <location evidence="1">Secreted</location>
        <location evidence="1">Extracellular space</location>
        <location evidence="1">Extracellular matrix</location>
    </subcellularLocation>
</comment>
<dbReference type="GO" id="GO:0005615">
    <property type="term" value="C:extracellular space"/>
    <property type="evidence" value="ECO:0007669"/>
    <property type="project" value="TreeGrafter"/>
</dbReference>
<accession>R7UQB0</accession>
<keyword evidence="4 10" id="KW-0245">EGF-like domain</keyword>
<dbReference type="FunFam" id="2.10.50.10:FF:000032">
    <property type="entry name" value="Uncharacterized protein, isoform A"/>
    <property type="match status" value="1"/>
</dbReference>
<dbReference type="Pfam" id="PF12947">
    <property type="entry name" value="EGF_3"/>
    <property type="match status" value="1"/>
</dbReference>
<dbReference type="PROSITE" id="PS01180">
    <property type="entry name" value="CUB"/>
    <property type="match status" value="1"/>
</dbReference>
<dbReference type="InterPro" id="IPR000152">
    <property type="entry name" value="EGF-type_Asp/Asn_hydroxyl_site"/>
</dbReference>
<dbReference type="HOGENOM" id="CLU_013079_0_0_1"/>
<dbReference type="Pfam" id="PF14670">
    <property type="entry name" value="FXa_inhibition"/>
    <property type="match status" value="4"/>
</dbReference>
<dbReference type="InterPro" id="IPR009030">
    <property type="entry name" value="Growth_fac_rcpt_cys_sf"/>
</dbReference>
<dbReference type="GO" id="GO:0009986">
    <property type="term" value="C:cell surface"/>
    <property type="evidence" value="ECO:0007669"/>
    <property type="project" value="TreeGrafter"/>
</dbReference>
<dbReference type="STRING" id="283909.R7UQB0"/>
<evidence type="ECO:0000313" key="15">
    <source>
        <dbReference type="Proteomes" id="UP000014760"/>
    </source>
</evidence>
<dbReference type="SMART" id="SM00179">
    <property type="entry name" value="EGF_CA"/>
    <property type="match status" value="9"/>
</dbReference>
<evidence type="ECO:0000256" key="10">
    <source>
        <dbReference type="PROSITE-ProRule" id="PRU00076"/>
    </source>
</evidence>
<dbReference type="PROSITE" id="PS00010">
    <property type="entry name" value="ASX_HYDROXYL"/>
    <property type="match status" value="4"/>
</dbReference>
<dbReference type="GO" id="GO:0005509">
    <property type="term" value="F:calcium ion binding"/>
    <property type="evidence" value="ECO:0007669"/>
    <property type="project" value="InterPro"/>
</dbReference>
<dbReference type="PROSITE" id="PS01187">
    <property type="entry name" value="EGF_CA"/>
    <property type="match status" value="2"/>
</dbReference>
<evidence type="ECO:0000256" key="8">
    <source>
        <dbReference type="ARBA" id="ARBA00023157"/>
    </source>
</evidence>
<dbReference type="SMART" id="SM00042">
    <property type="entry name" value="CUB"/>
    <property type="match status" value="1"/>
</dbReference>
<dbReference type="PROSITE" id="PS01186">
    <property type="entry name" value="EGF_2"/>
    <property type="match status" value="6"/>
</dbReference>
<evidence type="ECO:0000256" key="6">
    <source>
        <dbReference type="ARBA" id="ARBA00022737"/>
    </source>
</evidence>
<dbReference type="CDD" id="cd00041">
    <property type="entry name" value="CUB"/>
    <property type="match status" value="1"/>
</dbReference>
<dbReference type="SMART" id="SM00181">
    <property type="entry name" value="EGF"/>
    <property type="match status" value="9"/>
</dbReference>
<evidence type="ECO:0000256" key="3">
    <source>
        <dbReference type="ARBA" id="ARBA00022530"/>
    </source>
</evidence>
<evidence type="ECO:0000259" key="11">
    <source>
        <dbReference type="PROSITE" id="PS01180"/>
    </source>
</evidence>
<dbReference type="EMBL" id="KB301365">
    <property type="protein sequence ID" value="ELU05576.1"/>
    <property type="molecule type" value="Genomic_DNA"/>
</dbReference>
<keyword evidence="3" id="KW-0272">Extracellular matrix</keyword>
<evidence type="ECO:0000256" key="2">
    <source>
        <dbReference type="ARBA" id="ARBA00022525"/>
    </source>
</evidence>
<dbReference type="InterPro" id="IPR035914">
    <property type="entry name" value="Sperma_CUB_dom_sf"/>
</dbReference>
<dbReference type="SUPFAM" id="SSF57184">
    <property type="entry name" value="Growth factor receptor domain"/>
    <property type="match status" value="2"/>
</dbReference>
<dbReference type="FunFam" id="2.10.25.10:FF:000037">
    <property type="entry name" value="Signal peptide, CUB domain and EGF-like domain-containing 2"/>
    <property type="match status" value="1"/>
</dbReference>
<evidence type="ECO:0000259" key="12">
    <source>
        <dbReference type="PROSITE" id="PS50026"/>
    </source>
</evidence>
<sequence>MYNTILVTLDKCKSNQHQCHEDADCHNTRRSFRCRCKPGFYGNGKICLDDNECEYQNGGCVHACANTHGNYSCQCLDGFQLAQDGHNCIGNRDYVFICNAVCGCHPDLNISNFRISRHYEMGDRVAPIPIDKNECFDDRGGCEHQCINTLGSYECRCNTGYSLSPDGKSCRVGTWCQSQLRCEHHCQNSVQGTKCACREGYRIHANGRQCIPGCEVGNGGCQHKCTDSASGPVCSCHEKYALKPDKKTCIASCGVNNGGCDRKCEDTPNGPKCSCPEGFILHQDDRTCLDVDECGQENGGCSHGCVNTHGSFECICPKGYRVQPDSRTCADIDECELNDTCDHQCLNTEGSYLCLCNAGFSQYGATHCADLNECSKANGGCQHECVNLIGGSECRCKPGFRLHHNGKDCIEAVSCQPLKPPAKTHLSCTREDREQNCQLRCSGNAHFISADVNSQFNTFCGPNTDYEWSHNKHNQSLPSCSDQVTAPSYHRKAKFFFFADRCRKKGKRRSEIQDLQRQLYPLIADSSREKCGGRCQIKVTRLDCGTRRRKFRHVQVKPNQALFSAEFEIKVKSKPATAECDASYMQQEGDKALKRTMKKLRKMINDNQNKFFVQFKGKNHEVLKDSLRAMKAEDICQSGYVLVNRKCVSCSLGTYYDTLSGSCQPCPRGTYQDGEGELACNVCPHRVAGVGILGARSLQECGELCEPGSYSVDGSKPCKPCALGHYQSDYGRTSCVPCGNEVTTQSTGSIGFQDCLTQDICSPGSYFKHAEQKCRPCPQNTFQPEAGQDFCIHCPGNTTTDSTGAIDGSECKDRACGGHLGEHQGYIQTPNWPGHYPANTVCTWTITPGKGRRILVVIPEVFLVSEDQCGDSLVMRKAASPYSLTTYETCGSTETPIAFTARSRKLWIQFKTDANSSAKGFTIPYVTYNEEYQDLIEDIVRDGRLYSSYQHQEVLKDRKLLSALLEVIAQPYNYFQYANVSHSMFPESFIKLLRNKVLRFFD</sequence>
<feature type="domain" description="EGF-like" evidence="12">
    <location>
        <begin position="370"/>
        <end position="410"/>
    </location>
</feature>
<dbReference type="PROSITE" id="PS50026">
    <property type="entry name" value="EGF_3"/>
    <property type="match status" value="4"/>
</dbReference>
<dbReference type="AlphaFoldDB" id="R7UQB0"/>
<keyword evidence="2" id="KW-0964">Secreted</keyword>
<dbReference type="InterPro" id="IPR000742">
    <property type="entry name" value="EGF"/>
</dbReference>
<dbReference type="FunFam" id="2.60.120.290:FF:000002">
    <property type="entry name" value="Signal peptide, CUB domain and EGF-like domain-containing 2"/>
    <property type="match status" value="1"/>
</dbReference>
<dbReference type="PANTHER" id="PTHR24046">
    <property type="entry name" value="SIGNAL PEPTIDE, CUB AND EGF-LIKE DOMAIN-CONTAINING"/>
    <property type="match status" value="1"/>
</dbReference>
<dbReference type="SUPFAM" id="SSF57196">
    <property type="entry name" value="EGF/Laminin"/>
    <property type="match status" value="6"/>
</dbReference>
<feature type="domain" description="EGF-like" evidence="12">
    <location>
        <begin position="8"/>
        <end position="48"/>
    </location>
</feature>
<keyword evidence="6" id="KW-0677">Repeat</keyword>
<evidence type="ECO:0000256" key="5">
    <source>
        <dbReference type="ARBA" id="ARBA00022729"/>
    </source>
</evidence>
<evidence type="ECO:0008006" key="16">
    <source>
        <dbReference type="Google" id="ProtNLM"/>
    </source>
</evidence>
<dbReference type="EnsemblMetazoa" id="CapteT195741">
    <property type="protein sequence ID" value="CapteP195741"/>
    <property type="gene ID" value="CapteG195741"/>
</dbReference>
<dbReference type="FunFam" id="2.10.25.10:FF:000038">
    <property type="entry name" value="Fibrillin 2"/>
    <property type="match status" value="1"/>
</dbReference>
<dbReference type="InterPro" id="IPR011641">
    <property type="entry name" value="Tyr-kin_ephrin_A/B_rcpt-like"/>
</dbReference>
<feature type="disulfide bond" evidence="10">
    <location>
        <begin position="335"/>
        <end position="345"/>
    </location>
</feature>
<dbReference type="InterPro" id="IPR024731">
    <property type="entry name" value="NELL2-like_EGF"/>
</dbReference>
<dbReference type="InterPro" id="IPR052071">
    <property type="entry name" value="SCUB_EGF-like_domain"/>
</dbReference>
<feature type="domain" description="EGF-like" evidence="12">
    <location>
        <begin position="331"/>
        <end position="369"/>
    </location>
</feature>
<proteinExistence type="predicted"/>
<dbReference type="PANTHER" id="PTHR24046:SF7">
    <property type="entry name" value="CUB DOMAIN-CONTAINING PROTEIN"/>
    <property type="match status" value="1"/>
</dbReference>
<dbReference type="InterPro" id="IPR001881">
    <property type="entry name" value="EGF-like_Ca-bd_dom"/>
</dbReference>
<dbReference type="Pfam" id="PF00431">
    <property type="entry name" value="CUB"/>
    <property type="match status" value="1"/>
</dbReference>
<evidence type="ECO:0000256" key="9">
    <source>
        <dbReference type="ARBA" id="ARBA00023180"/>
    </source>
</evidence>
<keyword evidence="9" id="KW-0325">Glycoprotein</keyword>
<dbReference type="Gene3D" id="2.60.120.290">
    <property type="entry name" value="Spermadhesin, CUB domain"/>
    <property type="match status" value="1"/>
</dbReference>
<dbReference type="OrthoDB" id="4062651at2759"/>
<dbReference type="SUPFAM" id="SSF49854">
    <property type="entry name" value="Spermadhesin, CUB domain"/>
    <property type="match status" value="1"/>
</dbReference>
<reference evidence="13 15" key="2">
    <citation type="journal article" date="2013" name="Nature">
        <title>Insights into bilaterian evolution from three spiralian genomes.</title>
        <authorList>
            <person name="Simakov O."/>
            <person name="Marletaz F."/>
            <person name="Cho S.J."/>
            <person name="Edsinger-Gonzales E."/>
            <person name="Havlak P."/>
            <person name="Hellsten U."/>
            <person name="Kuo D.H."/>
            <person name="Larsson T."/>
            <person name="Lv J."/>
            <person name="Arendt D."/>
            <person name="Savage R."/>
            <person name="Osoegawa K."/>
            <person name="de Jong P."/>
            <person name="Grimwood J."/>
            <person name="Chapman J.A."/>
            <person name="Shapiro H."/>
            <person name="Aerts A."/>
            <person name="Otillar R.P."/>
            <person name="Terry A.Y."/>
            <person name="Boore J.L."/>
            <person name="Grigoriev I.V."/>
            <person name="Lindberg D.R."/>
            <person name="Seaver E.C."/>
            <person name="Weisblat D.A."/>
            <person name="Putnam N.H."/>
            <person name="Rokhsar D.S."/>
        </authorList>
    </citation>
    <scope>NUCLEOTIDE SEQUENCE</scope>
    <source>
        <strain evidence="13 15">I ESC-2004</strain>
    </source>
</reference>
<dbReference type="Pfam" id="PF07699">
    <property type="entry name" value="Ephrin_rec_like"/>
    <property type="match status" value="3"/>
</dbReference>
<keyword evidence="8 10" id="KW-1015">Disulfide bond</keyword>
<evidence type="ECO:0000256" key="4">
    <source>
        <dbReference type="ARBA" id="ARBA00022536"/>
    </source>
</evidence>
<feature type="domain" description="CUB" evidence="11">
    <location>
        <begin position="816"/>
        <end position="928"/>
    </location>
</feature>
<comment type="caution">
    <text evidence="10">Lacks conserved residue(s) required for the propagation of feature annotation.</text>
</comment>
<dbReference type="InterPro" id="IPR018097">
    <property type="entry name" value="EGF_Ca-bd_CS"/>
</dbReference>
<keyword evidence="15" id="KW-1185">Reference proteome</keyword>
<evidence type="ECO:0000313" key="13">
    <source>
        <dbReference type="EMBL" id="ELU05576.1"/>
    </source>
</evidence>
<dbReference type="SMART" id="SM01411">
    <property type="entry name" value="Ephrin_rec_like"/>
    <property type="match status" value="3"/>
</dbReference>
<dbReference type="InterPro" id="IPR000859">
    <property type="entry name" value="CUB_dom"/>
</dbReference>
<protein>
    <recommendedName>
        <fullName evidence="16">CUB domain-containing protein</fullName>
    </recommendedName>
</protein>
<dbReference type="InterPro" id="IPR049883">
    <property type="entry name" value="NOTCH1_EGF-like"/>
</dbReference>
<dbReference type="Gene3D" id="2.10.25.10">
    <property type="entry name" value="Laminin"/>
    <property type="match status" value="9"/>
</dbReference>
<dbReference type="FunFam" id="2.10.25.10:FF:000010">
    <property type="entry name" value="Pro-epidermal growth factor"/>
    <property type="match status" value="1"/>
</dbReference>
<name>R7UQB0_CAPTE</name>
<evidence type="ECO:0000256" key="1">
    <source>
        <dbReference type="ARBA" id="ARBA00004498"/>
    </source>
</evidence>
<dbReference type="Gene3D" id="2.10.50.10">
    <property type="entry name" value="Tumor Necrosis Factor Receptor, subunit A, domain 2"/>
    <property type="match status" value="2"/>
</dbReference>
<dbReference type="OMA" id="VETTDNC"/>
<keyword evidence="7" id="KW-0106">Calcium</keyword>
<feature type="domain" description="EGF-like" evidence="12">
    <location>
        <begin position="290"/>
        <end position="330"/>
    </location>
</feature>
<evidence type="ECO:0000313" key="14">
    <source>
        <dbReference type="EnsemblMetazoa" id="CapteP195741"/>
    </source>
</evidence>
<dbReference type="EMBL" id="AMQN01007773">
    <property type="status" value="NOT_ANNOTATED_CDS"/>
    <property type="molecule type" value="Genomic_DNA"/>
</dbReference>
<gene>
    <name evidence="13" type="ORF">CAPTEDRAFT_195741</name>
</gene>
<dbReference type="GO" id="GO:0007165">
    <property type="term" value="P:signal transduction"/>
    <property type="evidence" value="ECO:0007669"/>
    <property type="project" value="TreeGrafter"/>
</dbReference>
<dbReference type="CDD" id="cd00054">
    <property type="entry name" value="EGF_CA"/>
    <property type="match status" value="2"/>
</dbReference>
<reference evidence="14" key="3">
    <citation type="submission" date="2015-06" db="UniProtKB">
        <authorList>
            <consortium name="EnsemblMetazoa"/>
        </authorList>
    </citation>
    <scope>IDENTIFICATION</scope>
</reference>
<reference evidence="15" key="1">
    <citation type="submission" date="2012-12" db="EMBL/GenBank/DDBJ databases">
        <authorList>
            <person name="Hellsten U."/>
            <person name="Grimwood J."/>
            <person name="Chapman J.A."/>
            <person name="Shapiro H."/>
            <person name="Aerts A."/>
            <person name="Otillar R.P."/>
            <person name="Terry A.Y."/>
            <person name="Boore J.L."/>
            <person name="Simakov O."/>
            <person name="Marletaz F."/>
            <person name="Cho S.-J."/>
            <person name="Edsinger-Gonzales E."/>
            <person name="Havlak P."/>
            <person name="Kuo D.-H."/>
            <person name="Larsson T."/>
            <person name="Lv J."/>
            <person name="Arendt D."/>
            <person name="Savage R."/>
            <person name="Osoegawa K."/>
            <person name="de Jong P."/>
            <person name="Lindberg D.R."/>
            <person name="Seaver E.C."/>
            <person name="Weisblat D.A."/>
            <person name="Putnam N.H."/>
            <person name="Grigoriev I.V."/>
            <person name="Rokhsar D.S."/>
        </authorList>
    </citation>
    <scope>NUCLEOTIDE SEQUENCE</scope>
    <source>
        <strain evidence="15">I ESC-2004</strain>
    </source>
</reference>
<organism evidence="13">
    <name type="scientific">Capitella teleta</name>
    <name type="common">Polychaete worm</name>
    <dbReference type="NCBI Taxonomy" id="283909"/>
    <lineage>
        <taxon>Eukaryota</taxon>
        <taxon>Metazoa</taxon>
        <taxon>Spiralia</taxon>
        <taxon>Lophotrochozoa</taxon>
        <taxon>Annelida</taxon>
        <taxon>Polychaeta</taxon>
        <taxon>Sedentaria</taxon>
        <taxon>Scolecida</taxon>
        <taxon>Capitellidae</taxon>
        <taxon>Capitella</taxon>
    </lineage>
</organism>
<evidence type="ECO:0000256" key="7">
    <source>
        <dbReference type="ARBA" id="ARBA00022837"/>
    </source>
</evidence>
<dbReference type="FunFam" id="2.10.25.10:FF:000008">
    <property type="entry name" value="Signal peptide, CUB domain, EGF-like 2"/>
    <property type="match status" value="1"/>
</dbReference>